<proteinExistence type="predicted"/>
<dbReference type="GO" id="GO:0046210">
    <property type="term" value="P:nitric oxide catabolic process"/>
    <property type="evidence" value="ECO:0007669"/>
    <property type="project" value="TreeGrafter"/>
</dbReference>
<dbReference type="EMBL" id="CP014242">
    <property type="protein sequence ID" value="AMD19451.1"/>
    <property type="molecule type" value="Genomic_DNA"/>
</dbReference>
<sequence>MAASPNVDIYTAFEKSQVPFIPVDLRSLNDSIGDTVDVVSADKEYYEPAPSLKRLHTNNSVASKTYSVYSAEGSVAFTKISSRDTWDSTVVDTVRYKITASFSSREIMLLRTSWAFLQDDEISDYKILSFVNRINDDMSSSAIPTASTGNNMLRSSFRSRPTVHSTVSYSSSSAGSSTTQVPAFPTIIENSNNSNIVAASLFCAQFYACLLDMSPGLEKIYPSIKHQAVSFAAVVTIAISHLEHLSVMNSYLCDLGKRHSRILGIEPPDFELMGNAFIKTIKNRFGIHCTIELTEVWTRLYSFLANSILQFGIDPVVTARSEAQSQEEEFSVKSDTAFSNYSPEFFVFNSKSATKENLTLTPQDTSEPAYSEDTGSVVVTSTHNYRRRLRRKKKGDKDCIIM</sequence>
<dbReference type="Gene3D" id="1.10.490.10">
    <property type="entry name" value="Globins"/>
    <property type="match status" value="1"/>
</dbReference>
<dbReference type="GO" id="GO:0071949">
    <property type="term" value="F:FAD binding"/>
    <property type="evidence" value="ECO:0007669"/>
    <property type="project" value="TreeGrafter"/>
</dbReference>
<dbReference type="SUPFAM" id="SSF46458">
    <property type="entry name" value="Globin-like"/>
    <property type="match status" value="1"/>
</dbReference>
<dbReference type="InterPro" id="IPR000971">
    <property type="entry name" value="Globin"/>
</dbReference>
<dbReference type="STRING" id="45286.A0A109UXP1"/>
<dbReference type="GO" id="GO:0008941">
    <property type="term" value="F:nitric oxide dioxygenase NAD(P)H activity"/>
    <property type="evidence" value="ECO:0007669"/>
    <property type="project" value="TreeGrafter"/>
</dbReference>
<dbReference type="CDD" id="cd01040">
    <property type="entry name" value="Mb-like"/>
    <property type="match status" value="1"/>
</dbReference>
<evidence type="ECO:0000313" key="3">
    <source>
        <dbReference type="Proteomes" id="UP000243052"/>
    </source>
</evidence>
<accession>A0A109UXP1</accession>
<evidence type="ECO:0000259" key="1">
    <source>
        <dbReference type="PROSITE" id="PS01033"/>
    </source>
</evidence>
<reference evidence="2 3" key="1">
    <citation type="submission" date="2016-01" db="EMBL/GenBank/DDBJ databases">
        <title>Genome sequence of the yeast Holleya sinecauda.</title>
        <authorList>
            <person name="Dietrich F.S."/>
        </authorList>
    </citation>
    <scope>NUCLEOTIDE SEQUENCE [LARGE SCALE GENOMIC DNA]</scope>
    <source>
        <strain evidence="2 3">ATCC 58844</strain>
    </source>
</reference>
<name>A0A109UXP1_9SACH</name>
<gene>
    <name evidence="2" type="ORF">AW171_hschr21282</name>
</gene>
<protein>
    <submittedName>
        <fullName evidence="2">HBR550Cp</fullName>
    </submittedName>
</protein>
<dbReference type="PROSITE" id="PS01033">
    <property type="entry name" value="GLOBIN"/>
    <property type="match status" value="1"/>
</dbReference>
<dbReference type="Proteomes" id="UP000243052">
    <property type="component" value="Chromosome ii"/>
</dbReference>
<organism evidence="2 3">
    <name type="scientific">Eremothecium sinecaudum</name>
    <dbReference type="NCBI Taxonomy" id="45286"/>
    <lineage>
        <taxon>Eukaryota</taxon>
        <taxon>Fungi</taxon>
        <taxon>Dikarya</taxon>
        <taxon>Ascomycota</taxon>
        <taxon>Saccharomycotina</taxon>
        <taxon>Saccharomycetes</taxon>
        <taxon>Saccharomycetales</taxon>
        <taxon>Saccharomycetaceae</taxon>
        <taxon>Eremothecium</taxon>
    </lineage>
</organism>
<dbReference type="RefSeq" id="XP_017986447.1">
    <property type="nucleotide sequence ID" value="XM_018130958.1"/>
</dbReference>
<dbReference type="PANTHER" id="PTHR43396">
    <property type="entry name" value="FLAVOHEMOPROTEIN"/>
    <property type="match status" value="1"/>
</dbReference>
<dbReference type="GO" id="GO:0019825">
    <property type="term" value="F:oxygen binding"/>
    <property type="evidence" value="ECO:0007669"/>
    <property type="project" value="InterPro"/>
</dbReference>
<dbReference type="AlphaFoldDB" id="A0A109UXP1"/>
<dbReference type="GeneID" id="28721753"/>
<dbReference type="GO" id="GO:0071500">
    <property type="term" value="P:cellular response to nitrosative stress"/>
    <property type="evidence" value="ECO:0007669"/>
    <property type="project" value="TreeGrafter"/>
</dbReference>
<dbReference type="PANTHER" id="PTHR43396:SF6">
    <property type="entry name" value="ABL201WP"/>
    <property type="match status" value="1"/>
</dbReference>
<keyword evidence="3" id="KW-1185">Reference proteome</keyword>
<evidence type="ECO:0000313" key="2">
    <source>
        <dbReference type="EMBL" id="AMD19451.1"/>
    </source>
</evidence>
<dbReference type="InterPro" id="IPR012292">
    <property type="entry name" value="Globin/Proto"/>
</dbReference>
<dbReference type="InterPro" id="IPR009050">
    <property type="entry name" value="Globin-like_sf"/>
</dbReference>
<dbReference type="InterPro" id="IPR044399">
    <property type="entry name" value="Mb-like_M"/>
</dbReference>
<dbReference type="OrthoDB" id="436496at2759"/>
<dbReference type="Pfam" id="PF00042">
    <property type="entry name" value="Globin"/>
    <property type="match status" value="1"/>
</dbReference>
<dbReference type="GO" id="GO:0020037">
    <property type="term" value="F:heme binding"/>
    <property type="evidence" value="ECO:0007669"/>
    <property type="project" value="InterPro"/>
</dbReference>
<feature type="domain" description="Globin" evidence="1">
    <location>
        <begin position="188"/>
        <end position="313"/>
    </location>
</feature>